<keyword evidence="5" id="KW-1185">Reference proteome</keyword>
<dbReference type="EMBL" id="QGHC01000002">
    <property type="protein sequence ID" value="PWK92586.1"/>
    <property type="molecule type" value="Genomic_DNA"/>
</dbReference>
<keyword evidence="2" id="KW-1134">Transmembrane beta strand</keyword>
<comment type="similarity">
    <text evidence="1 2">Belongs to the outer membrane factor (OMF) (TC 1.B.17) family.</text>
</comment>
<keyword evidence="2" id="KW-0472">Membrane</keyword>
<dbReference type="InterPro" id="IPR003423">
    <property type="entry name" value="OMP_efflux"/>
</dbReference>
<name>A0A316IIN7_9GAMM</name>
<dbReference type="InterPro" id="IPR010131">
    <property type="entry name" value="MdtP/NodT-like"/>
</dbReference>
<evidence type="ECO:0000256" key="3">
    <source>
        <dbReference type="SAM" id="MobiDB-lite"/>
    </source>
</evidence>
<keyword evidence="2" id="KW-0564">Palmitate</keyword>
<dbReference type="GO" id="GO:0015562">
    <property type="term" value="F:efflux transmembrane transporter activity"/>
    <property type="evidence" value="ECO:0007669"/>
    <property type="project" value="InterPro"/>
</dbReference>
<dbReference type="SUPFAM" id="SSF56954">
    <property type="entry name" value="Outer membrane efflux proteins (OEP)"/>
    <property type="match status" value="1"/>
</dbReference>
<accession>A0A316IIN7</accession>
<reference evidence="4 5" key="1">
    <citation type="submission" date="2018-05" db="EMBL/GenBank/DDBJ databases">
        <title>Genomic Encyclopedia of Type Strains, Phase IV (KMG-IV): sequencing the most valuable type-strain genomes for metagenomic binning, comparative biology and taxonomic classification.</title>
        <authorList>
            <person name="Goeker M."/>
        </authorList>
    </citation>
    <scope>NUCLEOTIDE SEQUENCE [LARGE SCALE GENOMIC DNA]</scope>
    <source>
        <strain evidence="4 5">DSM 14263</strain>
    </source>
</reference>
<sequence>MHDLPSRTALLPLPAGARAGVRGRPGDGPAPELASMTLPASHAPSPRRREGVRAALRLAALAASLLLAGCITVGPDYHRPEEAAPALQGVDPARQTAQDFEAEWWRQFGDPTLDTLIRRAARNAPDLKIARARLAEARAVLGATRADLWPTVDADAGYTRSREQQPGFSDRRSTVTAYQAGFDASWEVDLFGGVRRGVEAARADAEAGAASLADAQVTLFAEVARHYFDLRGTQLRIGVAQRDIANQQASLKLIRARAEIGSGSEQDVASANARLAATEAGLPTLQAREQADRFRLAVLLGQRPGELDVDLSPATFRPIDASLPIGNAADVLARRPDVRVAERALAAATARIGVAKADWFPHVSLGGFVGFLAGRSSDFGDAQSRAWSVAPSIRWSGLNVARVRNGVKASEARADAALAGYQRTVLAALEDVDNALVGYNKQRERVQKLAEQATQSRRAADLARVRYEAGATGYLELLDAERTQLAAEDQLAEAEAGVNLQAIALYKALGGGWQACGDEACTRLAGTP</sequence>
<keyword evidence="2" id="KW-0449">Lipoprotein</keyword>
<dbReference type="Gene3D" id="1.20.1600.10">
    <property type="entry name" value="Outer membrane efflux proteins (OEP)"/>
    <property type="match status" value="1"/>
</dbReference>
<feature type="region of interest" description="Disordered" evidence="3">
    <location>
        <begin position="1"/>
        <end position="49"/>
    </location>
</feature>
<evidence type="ECO:0000256" key="1">
    <source>
        <dbReference type="ARBA" id="ARBA00007613"/>
    </source>
</evidence>
<dbReference type="GO" id="GO:0009279">
    <property type="term" value="C:cell outer membrane"/>
    <property type="evidence" value="ECO:0007669"/>
    <property type="project" value="UniProtKB-SubCell"/>
</dbReference>
<gene>
    <name evidence="4" type="ORF">C7456_102321</name>
</gene>
<evidence type="ECO:0000256" key="2">
    <source>
        <dbReference type="RuleBase" id="RU362097"/>
    </source>
</evidence>
<dbReference type="PANTHER" id="PTHR30203:SF25">
    <property type="entry name" value="OUTER MEMBRANE PROTEIN-RELATED"/>
    <property type="match status" value="1"/>
</dbReference>
<dbReference type="NCBIfam" id="TIGR01845">
    <property type="entry name" value="outer_NodT"/>
    <property type="match status" value="1"/>
</dbReference>
<dbReference type="AlphaFoldDB" id="A0A316IIN7"/>
<dbReference type="Proteomes" id="UP000245812">
    <property type="component" value="Unassembled WGS sequence"/>
</dbReference>
<proteinExistence type="inferred from homology"/>
<dbReference type="Pfam" id="PF02321">
    <property type="entry name" value="OEP"/>
    <property type="match status" value="2"/>
</dbReference>
<feature type="compositionally biased region" description="Low complexity" evidence="3">
    <location>
        <begin position="9"/>
        <end position="31"/>
    </location>
</feature>
<evidence type="ECO:0000313" key="4">
    <source>
        <dbReference type="EMBL" id="PWK92586.1"/>
    </source>
</evidence>
<dbReference type="Gene3D" id="2.20.200.10">
    <property type="entry name" value="Outer membrane efflux proteins (OEP)"/>
    <property type="match status" value="1"/>
</dbReference>
<keyword evidence="2" id="KW-0812">Transmembrane</keyword>
<evidence type="ECO:0000313" key="5">
    <source>
        <dbReference type="Proteomes" id="UP000245812"/>
    </source>
</evidence>
<dbReference type="PANTHER" id="PTHR30203">
    <property type="entry name" value="OUTER MEMBRANE CATION EFFLUX PROTEIN"/>
    <property type="match status" value="1"/>
</dbReference>
<comment type="caution">
    <text evidence="4">The sequence shown here is derived from an EMBL/GenBank/DDBJ whole genome shotgun (WGS) entry which is preliminary data.</text>
</comment>
<protein>
    <submittedName>
        <fullName evidence="4">Multidrug efflux system outer membrane protein</fullName>
    </submittedName>
</protein>
<comment type="subcellular location">
    <subcellularLocation>
        <location evidence="2">Cell outer membrane</location>
        <topology evidence="2">Lipid-anchor</topology>
    </subcellularLocation>
</comment>
<organism evidence="4 5">
    <name type="scientific">Fulvimonas soli</name>
    <dbReference type="NCBI Taxonomy" id="155197"/>
    <lineage>
        <taxon>Bacteria</taxon>
        <taxon>Pseudomonadati</taxon>
        <taxon>Pseudomonadota</taxon>
        <taxon>Gammaproteobacteria</taxon>
        <taxon>Lysobacterales</taxon>
        <taxon>Rhodanobacteraceae</taxon>
        <taxon>Fulvimonas</taxon>
    </lineage>
</organism>